<organism evidence="2 3">
    <name type="scientific">Thalassiosira oceanica</name>
    <name type="common">Marine diatom</name>
    <dbReference type="NCBI Taxonomy" id="159749"/>
    <lineage>
        <taxon>Eukaryota</taxon>
        <taxon>Sar</taxon>
        <taxon>Stramenopiles</taxon>
        <taxon>Ochrophyta</taxon>
        <taxon>Bacillariophyta</taxon>
        <taxon>Coscinodiscophyceae</taxon>
        <taxon>Thalassiosirophycidae</taxon>
        <taxon>Thalassiosirales</taxon>
        <taxon>Thalassiosiraceae</taxon>
        <taxon>Thalassiosira</taxon>
    </lineage>
</organism>
<dbReference type="AlphaFoldDB" id="K0TPH7"/>
<evidence type="ECO:0000313" key="2">
    <source>
        <dbReference type="EMBL" id="EJK74482.1"/>
    </source>
</evidence>
<feature type="compositionally biased region" description="Polar residues" evidence="1">
    <location>
        <begin position="94"/>
        <end position="105"/>
    </location>
</feature>
<evidence type="ECO:0000313" key="3">
    <source>
        <dbReference type="Proteomes" id="UP000266841"/>
    </source>
</evidence>
<dbReference type="EMBL" id="AGNL01003626">
    <property type="protein sequence ID" value="EJK74482.1"/>
    <property type="molecule type" value="Genomic_DNA"/>
</dbReference>
<comment type="caution">
    <text evidence="2">The sequence shown here is derived from an EMBL/GenBank/DDBJ whole genome shotgun (WGS) entry which is preliminary data.</text>
</comment>
<protein>
    <submittedName>
        <fullName evidence="2">Uncharacterized protein</fullName>
    </submittedName>
</protein>
<name>K0TPH7_THAOC</name>
<accession>K0TPH7</accession>
<sequence>MSSRSVAWSPNERRDLISSHPRGAPGADASERILDIPQIQHTASEAGLIEEYQALRRLDPFIEDTIMPTRPAVLQQGPRRTLHWGDQPRRQTAPPRSQSLHQTLATRPDLPQLPFRPSARKPLSPFKDRPQVRKPTSHSAPLPTTPHRLYQGNATSHDTSLVTPTRHPHPMRTFPPEIRTT</sequence>
<keyword evidence="3" id="KW-1185">Reference proteome</keyword>
<proteinExistence type="predicted"/>
<feature type="compositionally biased region" description="Polar residues" evidence="1">
    <location>
        <begin position="152"/>
        <end position="163"/>
    </location>
</feature>
<evidence type="ECO:0000256" key="1">
    <source>
        <dbReference type="SAM" id="MobiDB-lite"/>
    </source>
</evidence>
<gene>
    <name evidence="2" type="ORF">THAOC_03840</name>
</gene>
<feature type="region of interest" description="Disordered" evidence="1">
    <location>
        <begin position="69"/>
        <end position="181"/>
    </location>
</feature>
<feature type="region of interest" description="Disordered" evidence="1">
    <location>
        <begin position="1"/>
        <end position="31"/>
    </location>
</feature>
<dbReference type="Proteomes" id="UP000266841">
    <property type="component" value="Unassembled WGS sequence"/>
</dbReference>
<reference evidence="2 3" key="1">
    <citation type="journal article" date="2012" name="Genome Biol.">
        <title>Genome and low-iron response of an oceanic diatom adapted to chronic iron limitation.</title>
        <authorList>
            <person name="Lommer M."/>
            <person name="Specht M."/>
            <person name="Roy A.S."/>
            <person name="Kraemer L."/>
            <person name="Andreson R."/>
            <person name="Gutowska M.A."/>
            <person name="Wolf J."/>
            <person name="Bergner S.V."/>
            <person name="Schilhabel M.B."/>
            <person name="Klostermeier U.C."/>
            <person name="Beiko R.G."/>
            <person name="Rosenstiel P."/>
            <person name="Hippler M."/>
            <person name="Laroche J."/>
        </authorList>
    </citation>
    <scope>NUCLEOTIDE SEQUENCE [LARGE SCALE GENOMIC DNA]</scope>
    <source>
        <strain evidence="2 3">CCMP1005</strain>
    </source>
</reference>